<organism evidence="2 3">
    <name type="scientific">Amazona collaria</name>
    <name type="common">yellow-billed parrot</name>
    <dbReference type="NCBI Taxonomy" id="241587"/>
    <lineage>
        <taxon>Eukaryota</taxon>
        <taxon>Metazoa</taxon>
        <taxon>Chordata</taxon>
        <taxon>Craniata</taxon>
        <taxon>Vertebrata</taxon>
        <taxon>Euteleostomi</taxon>
        <taxon>Archelosauria</taxon>
        <taxon>Archosauria</taxon>
        <taxon>Dinosauria</taxon>
        <taxon>Saurischia</taxon>
        <taxon>Theropoda</taxon>
        <taxon>Coelurosauria</taxon>
        <taxon>Aves</taxon>
        <taxon>Neognathae</taxon>
        <taxon>Neoaves</taxon>
        <taxon>Telluraves</taxon>
        <taxon>Australaves</taxon>
        <taxon>Psittaciformes</taxon>
        <taxon>Psittacidae</taxon>
        <taxon>Amazona</taxon>
    </lineage>
</organism>
<sequence>MAQALTISVPQEPSSQEGTQLPESPSKPPRDSAEGTPTYPGGCVLQVRCIHRSTQCHGARLSLLQVLLHFHQAQLQVHPPALLPFAFFIYLLQPLLQALICEGREGPGQYLLRGLHLLTTGLSFLRHKGWLSCALCCSLVSSPF</sequence>
<dbReference type="Proteomes" id="UP000694522">
    <property type="component" value="Unplaced"/>
</dbReference>
<reference evidence="2" key="1">
    <citation type="submission" date="2025-08" db="UniProtKB">
        <authorList>
            <consortium name="Ensembl"/>
        </authorList>
    </citation>
    <scope>IDENTIFICATION</scope>
</reference>
<feature type="compositionally biased region" description="Polar residues" evidence="1">
    <location>
        <begin position="1"/>
        <end position="23"/>
    </location>
</feature>
<proteinExistence type="predicted"/>
<evidence type="ECO:0000313" key="2">
    <source>
        <dbReference type="Ensembl" id="ENSACOP00000008434.1"/>
    </source>
</evidence>
<dbReference type="Ensembl" id="ENSACOT00000008727.1">
    <property type="protein sequence ID" value="ENSACOP00000008434.1"/>
    <property type="gene ID" value="ENSACOG00000005883.1"/>
</dbReference>
<evidence type="ECO:0000256" key="1">
    <source>
        <dbReference type="SAM" id="MobiDB-lite"/>
    </source>
</evidence>
<accession>A0A8B9FKV0</accession>
<reference evidence="2" key="2">
    <citation type="submission" date="2025-09" db="UniProtKB">
        <authorList>
            <consortium name="Ensembl"/>
        </authorList>
    </citation>
    <scope>IDENTIFICATION</scope>
</reference>
<feature type="region of interest" description="Disordered" evidence="1">
    <location>
        <begin position="1"/>
        <end position="36"/>
    </location>
</feature>
<name>A0A8B9FKV0_9PSIT</name>
<protein>
    <submittedName>
        <fullName evidence="2">Uncharacterized protein</fullName>
    </submittedName>
</protein>
<evidence type="ECO:0000313" key="3">
    <source>
        <dbReference type="Proteomes" id="UP000694522"/>
    </source>
</evidence>
<dbReference type="AlphaFoldDB" id="A0A8B9FKV0"/>
<keyword evidence="3" id="KW-1185">Reference proteome</keyword>